<accession>A0A0M9VQ42</accession>
<keyword evidence="7 9" id="KW-0472">Membrane</keyword>
<organism evidence="10 11">
    <name type="scientific">Malassezia pachydermatis</name>
    <dbReference type="NCBI Taxonomy" id="77020"/>
    <lineage>
        <taxon>Eukaryota</taxon>
        <taxon>Fungi</taxon>
        <taxon>Dikarya</taxon>
        <taxon>Basidiomycota</taxon>
        <taxon>Ustilaginomycotina</taxon>
        <taxon>Malasseziomycetes</taxon>
        <taxon>Malasseziales</taxon>
        <taxon>Malasseziaceae</taxon>
        <taxon>Malassezia</taxon>
    </lineage>
</organism>
<dbReference type="VEuPathDB" id="FungiDB:Malapachy_0907"/>
<sequence length="291" mass="31859">MVRRAKGRSAPASAPKVPPSEQVLQPRDAGRWPIWHILQLVFFTMFLQPALLTLTLIDLARYVDASSFLGGLLHKISLILRPGDRLADRSAERLAWDMVLAVQGTALTQAWYCMRMHSWCHRAEGHERREPPSELKKRSLAVHTQIEGVVFSSFSLPLLWLLASVALVLVGAPLHTGYLGTATLAGYLALLGLWPMAHIFGAPPSPVWTRWLAAPSTALPREILVIVPCLCAWLGAGLSAAVLALDWGRAWQAWPVPCVYGAAVGVVIGHALALGLCIAQVYRDLRKSVHD</sequence>
<feature type="transmembrane region" description="Helical" evidence="9">
    <location>
        <begin position="146"/>
        <end position="172"/>
    </location>
</feature>
<evidence type="ECO:0000256" key="9">
    <source>
        <dbReference type="SAM" id="Phobius"/>
    </source>
</evidence>
<dbReference type="RefSeq" id="XP_017992745.1">
    <property type="nucleotide sequence ID" value="XM_018135419.1"/>
</dbReference>
<dbReference type="Proteomes" id="UP000037751">
    <property type="component" value="Unassembled WGS sequence"/>
</dbReference>
<gene>
    <name evidence="10" type="ORF">Malapachy_0907</name>
</gene>
<keyword evidence="4 9" id="KW-0812">Transmembrane</keyword>
<dbReference type="Pfam" id="PF06699">
    <property type="entry name" value="PIG-F"/>
    <property type="match status" value="1"/>
</dbReference>
<keyword evidence="6 9" id="KW-1133">Transmembrane helix</keyword>
<evidence type="ECO:0000256" key="7">
    <source>
        <dbReference type="ARBA" id="ARBA00023136"/>
    </source>
</evidence>
<evidence type="ECO:0000256" key="4">
    <source>
        <dbReference type="ARBA" id="ARBA00022692"/>
    </source>
</evidence>
<evidence type="ECO:0000256" key="2">
    <source>
        <dbReference type="ARBA" id="ARBA00004687"/>
    </source>
</evidence>
<protein>
    <submittedName>
        <fullName evidence="10">Gpi-anchor biosynthesis protein (Pig-f)</fullName>
    </submittedName>
</protein>
<feature type="transmembrane region" description="Helical" evidence="9">
    <location>
        <begin position="184"/>
        <end position="202"/>
    </location>
</feature>
<dbReference type="UniPathway" id="UPA00196"/>
<name>A0A0M9VQ42_9BASI</name>
<evidence type="ECO:0000256" key="1">
    <source>
        <dbReference type="ARBA" id="ARBA00004477"/>
    </source>
</evidence>
<proteinExistence type="predicted"/>
<dbReference type="GO" id="GO:0005789">
    <property type="term" value="C:endoplasmic reticulum membrane"/>
    <property type="evidence" value="ECO:0007669"/>
    <property type="project" value="UniProtKB-SubCell"/>
</dbReference>
<keyword evidence="5" id="KW-0256">Endoplasmic reticulum</keyword>
<comment type="pathway">
    <text evidence="2">Glycolipid biosynthesis; glycosylphosphatidylinositol-anchor biosynthesis.</text>
</comment>
<evidence type="ECO:0000313" key="10">
    <source>
        <dbReference type="EMBL" id="KOS15113.1"/>
    </source>
</evidence>
<evidence type="ECO:0000313" key="11">
    <source>
        <dbReference type="Proteomes" id="UP000037751"/>
    </source>
</evidence>
<comment type="caution">
    <text evidence="10">The sequence shown here is derived from an EMBL/GenBank/DDBJ whole genome shotgun (WGS) entry which is preliminary data.</text>
</comment>
<dbReference type="GO" id="GO:0006506">
    <property type="term" value="P:GPI anchor biosynthetic process"/>
    <property type="evidence" value="ECO:0007669"/>
    <property type="project" value="UniProtKB-UniPathway"/>
</dbReference>
<keyword evidence="3" id="KW-0337">GPI-anchor biosynthesis</keyword>
<evidence type="ECO:0000256" key="5">
    <source>
        <dbReference type="ARBA" id="ARBA00022824"/>
    </source>
</evidence>
<evidence type="ECO:0000256" key="8">
    <source>
        <dbReference type="SAM" id="MobiDB-lite"/>
    </source>
</evidence>
<dbReference type="GeneID" id="28727294"/>
<comment type="subcellular location">
    <subcellularLocation>
        <location evidence="1">Endoplasmic reticulum membrane</location>
        <topology evidence="1">Multi-pass membrane protein</topology>
    </subcellularLocation>
</comment>
<reference evidence="10 11" key="1">
    <citation type="submission" date="2015-07" db="EMBL/GenBank/DDBJ databases">
        <title>Draft Genome Sequence of Malassezia furfur CBS1878 and Malassezia pachydermatis CBS1879.</title>
        <authorList>
            <person name="Triana S."/>
            <person name="Ohm R."/>
            <person name="Gonzalez A."/>
            <person name="DeCock H."/>
            <person name="Restrepo S."/>
            <person name="Celis A."/>
        </authorList>
    </citation>
    <scope>NUCLEOTIDE SEQUENCE [LARGE SCALE GENOMIC DNA]</scope>
    <source>
        <strain evidence="10 11">CBS 1879</strain>
    </source>
</reference>
<evidence type="ECO:0000256" key="3">
    <source>
        <dbReference type="ARBA" id="ARBA00022502"/>
    </source>
</evidence>
<dbReference type="STRING" id="77020.A0A0M9VQ42"/>
<feature type="transmembrane region" description="Helical" evidence="9">
    <location>
        <begin position="259"/>
        <end position="282"/>
    </location>
</feature>
<evidence type="ECO:0000256" key="6">
    <source>
        <dbReference type="ARBA" id="ARBA00022989"/>
    </source>
</evidence>
<dbReference type="AlphaFoldDB" id="A0A0M9VQ42"/>
<feature type="transmembrane region" description="Helical" evidence="9">
    <location>
        <begin position="223"/>
        <end position="247"/>
    </location>
</feature>
<keyword evidence="11" id="KW-1185">Reference proteome</keyword>
<dbReference type="EMBL" id="LGAV01000003">
    <property type="protein sequence ID" value="KOS15113.1"/>
    <property type="molecule type" value="Genomic_DNA"/>
</dbReference>
<dbReference type="InterPro" id="IPR009580">
    <property type="entry name" value="GPI_biosynthesis_protein_Pig-F"/>
</dbReference>
<feature type="region of interest" description="Disordered" evidence="8">
    <location>
        <begin position="1"/>
        <end position="24"/>
    </location>
</feature>
<dbReference type="OrthoDB" id="17366at2759"/>